<keyword evidence="1" id="KW-0812">Transmembrane</keyword>
<dbReference type="EMBL" id="CP087994">
    <property type="protein sequence ID" value="UYO61783.1"/>
    <property type="molecule type" value="Genomic_DNA"/>
</dbReference>
<gene>
    <name evidence="2" type="ORF">LNN31_13460</name>
</gene>
<keyword evidence="1" id="KW-0472">Membrane</keyword>
<reference evidence="2" key="1">
    <citation type="submission" date="2021-11" db="EMBL/GenBank/DDBJ databases">
        <title>Isoprene-degrading acetogen.</title>
        <authorList>
            <person name="Yang Y."/>
            <person name="Jin H."/>
            <person name="Yan J."/>
        </authorList>
    </citation>
    <scope>NUCLEOTIDE SEQUENCE</scope>
    <source>
        <strain evidence="2">Berkeley</strain>
    </source>
</reference>
<keyword evidence="1" id="KW-1133">Transmembrane helix</keyword>
<evidence type="ECO:0000256" key="1">
    <source>
        <dbReference type="SAM" id="Phobius"/>
    </source>
</evidence>
<evidence type="ECO:0000313" key="2">
    <source>
        <dbReference type="EMBL" id="UYO61783.1"/>
    </source>
</evidence>
<dbReference type="Proteomes" id="UP001163550">
    <property type="component" value="Chromosome"/>
</dbReference>
<dbReference type="RefSeq" id="WP_263992574.1">
    <property type="nucleotide sequence ID" value="NZ_CP087994.1"/>
</dbReference>
<evidence type="ECO:0008006" key="4">
    <source>
        <dbReference type="Google" id="ProtNLM"/>
    </source>
</evidence>
<proteinExistence type="predicted"/>
<feature type="transmembrane region" description="Helical" evidence="1">
    <location>
        <begin position="65"/>
        <end position="85"/>
    </location>
</feature>
<accession>A0ABY6HDY9</accession>
<organism evidence="2 3">
    <name type="scientific">Acetobacterium wieringae</name>
    <dbReference type="NCBI Taxonomy" id="52694"/>
    <lineage>
        <taxon>Bacteria</taxon>
        <taxon>Bacillati</taxon>
        <taxon>Bacillota</taxon>
        <taxon>Clostridia</taxon>
        <taxon>Eubacteriales</taxon>
        <taxon>Eubacteriaceae</taxon>
        <taxon>Acetobacterium</taxon>
    </lineage>
</organism>
<keyword evidence="3" id="KW-1185">Reference proteome</keyword>
<sequence length="265" mass="30307">METKEEFIKDVKGFISKNRYGLKIIGVFGVILCFGVPLIVNFAYVFGQSNALFITAWDAADMLSYYGTLLGASATIVAVTWTINFTSESAKKDRWLSENNNYKNYGLKICSDLLDICSSQKLFEIISESKKDAQEKNGGSYETNLQNSLRMNIALLRNSMDESFLKFKYFFSKLHDDEIDELEECVIFFKKYVVQIRNSIIYSKGASENKYSPKDHHEKNAEFQKRINLIILTYDFVLDVNALENENTSQEKSTPVQGSVDILKK</sequence>
<feature type="transmembrane region" description="Helical" evidence="1">
    <location>
        <begin position="20"/>
        <end position="45"/>
    </location>
</feature>
<evidence type="ECO:0000313" key="3">
    <source>
        <dbReference type="Proteomes" id="UP001163550"/>
    </source>
</evidence>
<name>A0ABY6HDY9_9FIRM</name>
<protein>
    <recommendedName>
        <fullName evidence="4">Phage abortive infection protein</fullName>
    </recommendedName>
</protein>